<name>A0A654BHS4_BACMY</name>
<organism evidence="1 2">
    <name type="scientific">Bacillus mycoides</name>
    <dbReference type="NCBI Taxonomy" id="1405"/>
    <lineage>
        <taxon>Bacteria</taxon>
        <taxon>Bacillati</taxon>
        <taxon>Bacillota</taxon>
        <taxon>Bacilli</taxon>
        <taxon>Bacillales</taxon>
        <taxon>Bacillaceae</taxon>
        <taxon>Bacillus</taxon>
        <taxon>Bacillus cereus group</taxon>
    </lineage>
</organism>
<evidence type="ECO:0000313" key="1">
    <source>
        <dbReference type="EMBL" id="VXC78935.1"/>
    </source>
</evidence>
<sequence>MNMPNSRCDVPDSSTIVVNINEKEYHFIVRIHPLAGKMIALFENGKEYGLIDKQIASRDKFIRSELTKLEHFNIDILYNSPGWIWIGMDQYGLHAREATNSEVEVLVKLQGDISYLDM</sequence>
<proteinExistence type="predicted"/>
<accession>A0A654BHS4</accession>
<dbReference type="Proteomes" id="UP000437562">
    <property type="component" value="Unassembled WGS sequence"/>
</dbReference>
<protein>
    <recommendedName>
        <fullName evidence="3">Group-specific protein</fullName>
    </recommendedName>
</protein>
<evidence type="ECO:0000313" key="2">
    <source>
        <dbReference type="Proteomes" id="UP000437562"/>
    </source>
</evidence>
<dbReference type="RefSeq" id="WP_002142175.1">
    <property type="nucleotide sequence ID" value="NZ_CP036043.1"/>
</dbReference>
<dbReference type="AlphaFoldDB" id="A0A654BHS4"/>
<dbReference type="EMBL" id="CABWMC010000032">
    <property type="protein sequence ID" value="VXC78935.1"/>
    <property type="molecule type" value="Genomic_DNA"/>
</dbReference>
<gene>
    <name evidence="1" type="ORF">BACI71_70403</name>
</gene>
<evidence type="ECO:0008006" key="3">
    <source>
        <dbReference type="Google" id="ProtNLM"/>
    </source>
</evidence>
<reference evidence="1 2" key="1">
    <citation type="submission" date="2019-10" db="EMBL/GenBank/DDBJ databases">
        <authorList>
            <person name="Karimi E."/>
        </authorList>
    </citation>
    <scope>NUCLEOTIDE SEQUENCE [LARGE SCALE GENOMIC DNA]</scope>
    <source>
        <strain evidence="1">Bacillus sp. 71</strain>
    </source>
</reference>